<protein>
    <recommendedName>
        <fullName evidence="4">DUF2878 domain-containing protein</fullName>
    </recommendedName>
</protein>
<dbReference type="Proteomes" id="UP000288293">
    <property type="component" value="Unassembled WGS sequence"/>
</dbReference>
<dbReference type="AlphaFoldDB" id="A0A432W6D8"/>
<reference evidence="2 3" key="1">
    <citation type="journal article" date="2011" name="Front. Microbiol.">
        <title>Genomic signatures of strain selection and enhancement in Bacillus atrophaeus var. globigii, a historical biowarfare simulant.</title>
        <authorList>
            <person name="Gibbons H.S."/>
            <person name="Broomall S.M."/>
            <person name="McNew L.A."/>
            <person name="Daligault H."/>
            <person name="Chapman C."/>
            <person name="Bruce D."/>
            <person name="Karavis M."/>
            <person name="Krepps M."/>
            <person name="McGregor P.A."/>
            <person name="Hong C."/>
            <person name="Park K.H."/>
            <person name="Akmal A."/>
            <person name="Feldman A."/>
            <person name="Lin J.S."/>
            <person name="Chang W.E."/>
            <person name="Higgs B.W."/>
            <person name="Demirev P."/>
            <person name="Lindquist J."/>
            <person name="Liem A."/>
            <person name="Fochler E."/>
            <person name="Read T.D."/>
            <person name="Tapia R."/>
            <person name="Johnson S."/>
            <person name="Bishop-Lilly K.A."/>
            <person name="Detter C."/>
            <person name="Han C."/>
            <person name="Sozhamannan S."/>
            <person name="Rosenzweig C.N."/>
            <person name="Skowronski E.W."/>
        </authorList>
    </citation>
    <scope>NUCLEOTIDE SEQUENCE [LARGE SCALE GENOMIC DNA]</scope>
    <source>
        <strain evidence="2 3">MLST1</strain>
    </source>
</reference>
<name>A0A432W6D8_9GAMM</name>
<evidence type="ECO:0000313" key="2">
    <source>
        <dbReference type="EMBL" id="RUO25602.1"/>
    </source>
</evidence>
<feature type="transmembrane region" description="Helical" evidence="1">
    <location>
        <begin position="47"/>
        <end position="69"/>
    </location>
</feature>
<evidence type="ECO:0000256" key="1">
    <source>
        <dbReference type="SAM" id="Phobius"/>
    </source>
</evidence>
<evidence type="ECO:0000313" key="3">
    <source>
        <dbReference type="Proteomes" id="UP000288293"/>
    </source>
</evidence>
<sequence>MIHFFLFDVVWLSAVWGREDWLWATSLMVVVLYASAYKYLWQQRKALLVIITVGLIAEYLVVALGLITFTGTDYLPVWLVLLWVGFSAMALVVFGWLGQRYWLAAVAGIIFGPITYFAGVRLGAAEMLTNPWLVGTAYSFIWALLMMLILYFINSANKESFK</sequence>
<keyword evidence="1" id="KW-1133">Transmembrane helix</keyword>
<evidence type="ECO:0008006" key="4">
    <source>
        <dbReference type="Google" id="ProtNLM"/>
    </source>
</evidence>
<feature type="transmembrane region" description="Helical" evidence="1">
    <location>
        <begin position="75"/>
        <end position="94"/>
    </location>
</feature>
<feature type="transmembrane region" description="Helical" evidence="1">
    <location>
        <begin position="132"/>
        <end position="153"/>
    </location>
</feature>
<comment type="caution">
    <text evidence="2">The sequence shown here is derived from an EMBL/GenBank/DDBJ whole genome shotgun (WGS) entry which is preliminary data.</text>
</comment>
<keyword evidence="1" id="KW-0812">Transmembrane</keyword>
<dbReference type="EMBL" id="PIPL01000001">
    <property type="protein sequence ID" value="RUO25602.1"/>
    <property type="molecule type" value="Genomic_DNA"/>
</dbReference>
<feature type="transmembrane region" description="Helical" evidence="1">
    <location>
        <begin position="101"/>
        <end position="120"/>
    </location>
</feature>
<accession>A0A432W6D8</accession>
<keyword evidence="3" id="KW-1185">Reference proteome</keyword>
<dbReference type="Pfam" id="PF11086">
    <property type="entry name" value="DUF2878"/>
    <property type="match status" value="1"/>
</dbReference>
<proteinExistence type="predicted"/>
<feature type="transmembrane region" description="Helical" evidence="1">
    <location>
        <begin position="21"/>
        <end position="40"/>
    </location>
</feature>
<gene>
    <name evidence="2" type="ORF">CWE09_02405</name>
</gene>
<dbReference type="InterPro" id="IPR021306">
    <property type="entry name" value="DUF2878"/>
</dbReference>
<organism evidence="2 3">
    <name type="scientific">Aliidiomarina minuta</name>
    <dbReference type="NCBI Taxonomy" id="880057"/>
    <lineage>
        <taxon>Bacteria</taxon>
        <taxon>Pseudomonadati</taxon>
        <taxon>Pseudomonadota</taxon>
        <taxon>Gammaproteobacteria</taxon>
        <taxon>Alteromonadales</taxon>
        <taxon>Idiomarinaceae</taxon>
        <taxon>Aliidiomarina</taxon>
    </lineage>
</organism>
<keyword evidence="1" id="KW-0472">Membrane</keyword>